<dbReference type="InterPro" id="IPR050807">
    <property type="entry name" value="TransReg_Diox_bact_type"/>
</dbReference>
<proteinExistence type="predicted"/>
<dbReference type="RefSeq" id="WP_345391564.1">
    <property type="nucleotide sequence ID" value="NZ_BAABLA010000007.1"/>
</dbReference>
<evidence type="ECO:0000256" key="1">
    <source>
        <dbReference type="ARBA" id="ARBA00023125"/>
    </source>
</evidence>
<keyword evidence="4" id="KW-1185">Reference proteome</keyword>
<dbReference type="CDD" id="cd00093">
    <property type="entry name" value="HTH_XRE"/>
    <property type="match status" value="1"/>
</dbReference>
<evidence type="ECO:0000313" key="3">
    <source>
        <dbReference type="EMBL" id="MFC6871633.1"/>
    </source>
</evidence>
<sequence>MTSPMPDASIGDRIRRFRGKSMTQQQLATAAGCSVDLIRKMEQNRFHSPSIGTLHKIAKALDIDTSLLLAKGHPLPSAKPDEGVVAIRHALTSVDDLLGDVTGEAVSPDEAQRIVDHAWGLYWGGRYNTLATVLPTAISQVRATVHAASPAERVHANELMTRLYWATGCTLVHMGQPDAAFLAIRMALTASEKADDELLHATVRGSVAWQLLVQGRYDEAVRIATSTAERIEPRGDVAPEQLSAFGSLLITGATAAGRARKVGEANSLMQSAGEVANRIGYNRNDYETAFGPSQVIMQTVDVHVVTENYTSALDAATLMPRENGLPLASAARHLADRAYAHARLGNDQQALDTLLVMERQAPDWVQYQTLPRLVVGELVENHQRRVSSSKLFGLAKRLGVQTT</sequence>
<dbReference type="SUPFAM" id="SSF48452">
    <property type="entry name" value="TPR-like"/>
    <property type="match status" value="1"/>
</dbReference>
<dbReference type="Gene3D" id="1.10.260.40">
    <property type="entry name" value="lambda repressor-like DNA-binding domains"/>
    <property type="match status" value="1"/>
</dbReference>
<gene>
    <name evidence="3" type="ORF">ACFQGD_31385</name>
</gene>
<dbReference type="Pfam" id="PF13443">
    <property type="entry name" value="HTH_26"/>
    <property type="match status" value="1"/>
</dbReference>
<dbReference type="Proteomes" id="UP001596337">
    <property type="component" value="Unassembled WGS sequence"/>
</dbReference>
<comment type="caution">
    <text evidence="3">The sequence shown here is derived from an EMBL/GenBank/DDBJ whole genome shotgun (WGS) entry which is preliminary data.</text>
</comment>
<protein>
    <submittedName>
        <fullName evidence="3">Helix-turn-helix domain-containing protein</fullName>
    </submittedName>
</protein>
<dbReference type="InterPro" id="IPR011990">
    <property type="entry name" value="TPR-like_helical_dom_sf"/>
</dbReference>
<name>A0ABW2C8T5_9PSEU</name>
<dbReference type="PANTHER" id="PTHR46797">
    <property type="entry name" value="HTH-TYPE TRANSCRIPTIONAL REGULATOR"/>
    <property type="match status" value="1"/>
</dbReference>
<keyword evidence="1" id="KW-0238">DNA-binding</keyword>
<organism evidence="3 4">
    <name type="scientific">Haloechinothrix salitolerans</name>
    <dbReference type="NCBI Taxonomy" id="926830"/>
    <lineage>
        <taxon>Bacteria</taxon>
        <taxon>Bacillati</taxon>
        <taxon>Actinomycetota</taxon>
        <taxon>Actinomycetes</taxon>
        <taxon>Pseudonocardiales</taxon>
        <taxon>Pseudonocardiaceae</taxon>
        <taxon>Haloechinothrix</taxon>
    </lineage>
</organism>
<feature type="domain" description="HTH cro/C1-type" evidence="2">
    <location>
        <begin position="20"/>
        <end position="68"/>
    </location>
</feature>
<evidence type="ECO:0000259" key="2">
    <source>
        <dbReference type="PROSITE" id="PS50943"/>
    </source>
</evidence>
<dbReference type="PROSITE" id="PS50943">
    <property type="entry name" value="HTH_CROC1"/>
    <property type="match status" value="1"/>
</dbReference>
<reference evidence="4" key="1">
    <citation type="journal article" date="2019" name="Int. J. Syst. Evol. Microbiol.">
        <title>The Global Catalogue of Microorganisms (GCM) 10K type strain sequencing project: providing services to taxonomists for standard genome sequencing and annotation.</title>
        <authorList>
            <consortium name="The Broad Institute Genomics Platform"/>
            <consortium name="The Broad Institute Genome Sequencing Center for Infectious Disease"/>
            <person name="Wu L."/>
            <person name="Ma J."/>
        </authorList>
    </citation>
    <scope>NUCLEOTIDE SEQUENCE [LARGE SCALE GENOMIC DNA]</scope>
    <source>
        <strain evidence="4">KCTC 32255</strain>
    </source>
</reference>
<dbReference type="SMART" id="SM00530">
    <property type="entry name" value="HTH_XRE"/>
    <property type="match status" value="1"/>
</dbReference>
<dbReference type="EMBL" id="JBHSXX010000001">
    <property type="protein sequence ID" value="MFC6871633.1"/>
    <property type="molecule type" value="Genomic_DNA"/>
</dbReference>
<evidence type="ECO:0000313" key="4">
    <source>
        <dbReference type="Proteomes" id="UP001596337"/>
    </source>
</evidence>
<dbReference type="PANTHER" id="PTHR46797:SF1">
    <property type="entry name" value="METHYLPHOSPHONATE SYNTHASE"/>
    <property type="match status" value="1"/>
</dbReference>
<dbReference type="InterPro" id="IPR010982">
    <property type="entry name" value="Lambda_DNA-bd_dom_sf"/>
</dbReference>
<dbReference type="InterPro" id="IPR001387">
    <property type="entry name" value="Cro/C1-type_HTH"/>
</dbReference>
<accession>A0ABW2C8T5</accession>
<dbReference type="SUPFAM" id="SSF47413">
    <property type="entry name" value="lambda repressor-like DNA-binding domains"/>
    <property type="match status" value="1"/>
</dbReference>